<dbReference type="PROSITE" id="PS50949">
    <property type="entry name" value="HTH_GNTR"/>
    <property type="match status" value="1"/>
</dbReference>
<proteinExistence type="predicted"/>
<dbReference type="CDD" id="cd07377">
    <property type="entry name" value="WHTH_GntR"/>
    <property type="match status" value="1"/>
</dbReference>
<gene>
    <name evidence="5" type="primary">lldR_4</name>
    <name evidence="5" type="ORF">ROA7745_04465</name>
</gene>
<keyword evidence="2" id="KW-0238">DNA-binding</keyword>
<dbReference type="Pfam" id="PF00392">
    <property type="entry name" value="GntR"/>
    <property type="match status" value="1"/>
</dbReference>
<evidence type="ECO:0000313" key="5">
    <source>
        <dbReference type="EMBL" id="SMC14596.1"/>
    </source>
</evidence>
<reference evidence="5 6" key="1">
    <citation type="submission" date="2017-03" db="EMBL/GenBank/DDBJ databases">
        <authorList>
            <person name="Afonso C.L."/>
            <person name="Miller P.J."/>
            <person name="Scott M.A."/>
            <person name="Spackman E."/>
            <person name="Goraichik I."/>
            <person name="Dimitrov K.M."/>
            <person name="Suarez D.L."/>
            <person name="Swayne D.E."/>
        </authorList>
    </citation>
    <scope>NUCLEOTIDE SEQUENCE [LARGE SCALE GENOMIC DNA]</scope>
    <source>
        <strain evidence="5 6">CECT 7745</strain>
    </source>
</reference>
<keyword evidence="3" id="KW-0804">Transcription</keyword>
<dbReference type="GO" id="GO:0003700">
    <property type="term" value="F:DNA-binding transcription factor activity"/>
    <property type="evidence" value="ECO:0007669"/>
    <property type="project" value="InterPro"/>
</dbReference>
<protein>
    <submittedName>
        <fullName evidence="5">Putative L-lactate dehydrogenase operon regulatory protein</fullName>
    </submittedName>
</protein>
<dbReference type="AlphaFoldDB" id="A0A1X7BY06"/>
<organism evidence="5 6">
    <name type="scientific">Roseovarius aestuarii</name>
    <dbReference type="NCBI Taxonomy" id="475083"/>
    <lineage>
        <taxon>Bacteria</taxon>
        <taxon>Pseudomonadati</taxon>
        <taxon>Pseudomonadota</taxon>
        <taxon>Alphaproteobacteria</taxon>
        <taxon>Rhodobacterales</taxon>
        <taxon>Roseobacteraceae</taxon>
        <taxon>Roseovarius</taxon>
    </lineage>
</organism>
<dbReference type="InterPro" id="IPR000524">
    <property type="entry name" value="Tscrpt_reg_HTH_GntR"/>
</dbReference>
<dbReference type="InterPro" id="IPR008920">
    <property type="entry name" value="TF_FadR/GntR_C"/>
</dbReference>
<name>A0A1X7BY06_9RHOB</name>
<dbReference type="RefSeq" id="WP_223413121.1">
    <property type="nucleotide sequence ID" value="NZ_FWXB01000031.1"/>
</dbReference>
<dbReference type="EMBL" id="FWXB01000031">
    <property type="protein sequence ID" value="SMC14596.1"/>
    <property type="molecule type" value="Genomic_DNA"/>
</dbReference>
<accession>A0A1X7BY06</accession>
<dbReference type="PRINTS" id="PR00035">
    <property type="entry name" value="HTHGNTR"/>
</dbReference>
<sequence length="254" mass="28681">MLPATTHSKTEPKLSRPVQVAEAIKDWVVERGLQAGDRLPGESELIEQFGMAKGTIREAMRVLEAQGLIKTRTGPGGGSFVHDVSRQRAKALLGNYFYFKDLTIGDIYQLRLTLEPELAAALAGKLPEDVLQLLEENIAEYSEPTTTLDEEREQHVASLRFHAILAEQAKNPLLGFIIDFMVNLLTDLTVYRRLYSPPNIELWKQGRDHQQRLVVALRDGDANGARAIMSDHMETAWALMRQQEVEMQNRFISE</sequence>
<feature type="domain" description="HTH gntR-type" evidence="4">
    <location>
        <begin position="14"/>
        <end position="84"/>
    </location>
</feature>
<dbReference type="SMART" id="SM00345">
    <property type="entry name" value="HTH_GNTR"/>
    <property type="match status" value="1"/>
</dbReference>
<dbReference type="SMART" id="SM00895">
    <property type="entry name" value="FCD"/>
    <property type="match status" value="1"/>
</dbReference>
<dbReference type="GO" id="GO:0003677">
    <property type="term" value="F:DNA binding"/>
    <property type="evidence" value="ECO:0007669"/>
    <property type="project" value="UniProtKB-KW"/>
</dbReference>
<evidence type="ECO:0000256" key="3">
    <source>
        <dbReference type="ARBA" id="ARBA00023163"/>
    </source>
</evidence>
<evidence type="ECO:0000256" key="2">
    <source>
        <dbReference type="ARBA" id="ARBA00023125"/>
    </source>
</evidence>
<dbReference type="InterPro" id="IPR036390">
    <property type="entry name" value="WH_DNA-bd_sf"/>
</dbReference>
<dbReference type="Gene3D" id="1.10.10.10">
    <property type="entry name" value="Winged helix-like DNA-binding domain superfamily/Winged helix DNA-binding domain"/>
    <property type="match status" value="1"/>
</dbReference>
<dbReference type="SUPFAM" id="SSF46785">
    <property type="entry name" value="Winged helix' DNA-binding domain"/>
    <property type="match status" value="1"/>
</dbReference>
<dbReference type="Gene3D" id="1.20.120.530">
    <property type="entry name" value="GntR ligand-binding domain-like"/>
    <property type="match status" value="1"/>
</dbReference>
<dbReference type="InterPro" id="IPR036388">
    <property type="entry name" value="WH-like_DNA-bd_sf"/>
</dbReference>
<dbReference type="PANTHER" id="PTHR43537:SF24">
    <property type="entry name" value="GLUCONATE OPERON TRANSCRIPTIONAL REPRESSOR"/>
    <property type="match status" value="1"/>
</dbReference>
<dbReference type="SUPFAM" id="SSF48008">
    <property type="entry name" value="GntR ligand-binding domain-like"/>
    <property type="match status" value="1"/>
</dbReference>
<dbReference type="Pfam" id="PF07729">
    <property type="entry name" value="FCD"/>
    <property type="match status" value="1"/>
</dbReference>
<keyword evidence="1" id="KW-0805">Transcription regulation</keyword>
<dbReference type="PANTHER" id="PTHR43537">
    <property type="entry name" value="TRANSCRIPTIONAL REGULATOR, GNTR FAMILY"/>
    <property type="match status" value="1"/>
</dbReference>
<evidence type="ECO:0000259" key="4">
    <source>
        <dbReference type="PROSITE" id="PS50949"/>
    </source>
</evidence>
<evidence type="ECO:0000313" key="6">
    <source>
        <dbReference type="Proteomes" id="UP000193224"/>
    </source>
</evidence>
<dbReference type="InterPro" id="IPR011711">
    <property type="entry name" value="GntR_C"/>
</dbReference>
<evidence type="ECO:0000256" key="1">
    <source>
        <dbReference type="ARBA" id="ARBA00023015"/>
    </source>
</evidence>
<dbReference type="Proteomes" id="UP000193224">
    <property type="component" value="Unassembled WGS sequence"/>
</dbReference>
<keyword evidence="6" id="KW-1185">Reference proteome</keyword>